<reference evidence="2" key="1">
    <citation type="journal article" date="2023" name="Nat. Plants">
        <title>Single-cell RNA sequencing provides a high-resolution roadmap for understanding the multicellular compartmentation of specialized metabolism.</title>
        <authorList>
            <person name="Sun S."/>
            <person name="Shen X."/>
            <person name="Li Y."/>
            <person name="Li Y."/>
            <person name="Wang S."/>
            <person name="Li R."/>
            <person name="Zhang H."/>
            <person name="Shen G."/>
            <person name="Guo B."/>
            <person name="Wei J."/>
            <person name="Xu J."/>
            <person name="St-Pierre B."/>
            <person name="Chen S."/>
            <person name="Sun C."/>
        </authorList>
    </citation>
    <scope>NUCLEOTIDE SEQUENCE [LARGE SCALE GENOMIC DNA]</scope>
</reference>
<organism evidence="1 2">
    <name type="scientific">Catharanthus roseus</name>
    <name type="common">Madagascar periwinkle</name>
    <name type="synonym">Vinca rosea</name>
    <dbReference type="NCBI Taxonomy" id="4058"/>
    <lineage>
        <taxon>Eukaryota</taxon>
        <taxon>Viridiplantae</taxon>
        <taxon>Streptophyta</taxon>
        <taxon>Embryophyta</taxon>
        <taxon>Tracheophyta</taxon>
        <taxon>Spermatophyta</taxon>
        <taxon>Magnoliopsida</taxon>
        <taxon>eudicotyledons</taxon>
        <taxon>Gunneridae</taxon>
        <taxon>Pentapetalae</taxon>
        <taxon>asterids</taxon>
        <taxon>lamiids</taxon>
        <taxon>Gentianales</taxon>
        <taxon>Apocynaceae</taxon>
        <taxon>Rauvolfioideae</taxon>
        <taxon>Vinceae</taxon>
        <taxon>Catharanthinae</taxon>
        <taxon>Catharanthus</taxon>
    </lineage>
</organism>
<dbReference type="Proteomes" id="UP001060085">
    <property type="component" value="Linkage Group LG08"/>
</dbReference>
<comment type="caution">
    <text evidence="1">The sequence shown here is derived from an EMBL/GenBank/DDBJ whole genome shotgun (WGS) entry which is preliminary data.</text>
</comment>
<proteinExistence type="predicted"/>
<gene>
    <name evidence="1" type="ORF">M9H77_33266</name>
</gene>
<sequence length="325" mass="36073">MKINPKIKEKNPFAHKNQYRESTKLNRNNHQETSKKEIIRIQLLKWSSVQLSNGGKNYPPALSSTTCSHGQQMAIAYRLSIVFPSHRHGLVNCSSDALSFRPSPIQKKPKNPSLIHNAVSASSSSSPVLLMRRRRMLNLSIIGVIFLWDPISGSLSRALTEEALELERFTDSNEGFTLLVPNSWIKVEKAGATVLFEEPNKGSSNNLGVVVSPVRISKLSDFGSPQFVADKLIQAEKRKESTKSAQVISVSERSGQGGLQVYEFEYIVDSTRGGMKRVFSAAFASSKKLYLLNISHADGLEKPLDMNKRMALEKVLHSFDVASST</sequence>
<keyword evidence="2" id="KW-1185">Reference proteome</keyword>
<dbReference type="EMBL" id="CM044708">
    <property type="protein sequence ID" value="KAI5647261.1"/>
    <property type="molecule type" value="Genomic_DNA"/>
</dbReference>
<name>A0ACB9ZKC2_CATRO</name>
<protein>
    <submittedName>
        <fullName evidence="1">Uncharacterized protein</fullName>
    </submittedName>
</protein>
<evidence type="ECO:0000313" key="2">
    <source>
        <dbReference type="Proteomes" id="UP001060085"/>
    </source>
</evidence>
<accession>A0ACB9ZKC2</accession>
<evidence type="ECO:0000313" key="1">
    <source>
        <dbReference type="EMBL" id="KAI5647261.1"/>
    </source>
</evidence>